<feature type="compositionally biased region" description="Polar residues" evidence="1">
    <location>
        <begin position="138"/>
        <end position="153"/>
    </location>
</feature>
<evidence type="ECO:0000313" key="3">
    <source>
        <dbReference type="Proteomes" id="UP000605986"/>
    </source>
</evidence>
<evidence type="ECO:0000256" key="1">
    <source>
        <dbReference type="SAM" id="MobiDB-lite"/>
    </source>
</evidence>
<evidence type="ECO:0000313" key="2">
    <source>
        <dbReference type="EMBL" id="KAF4452960.1"/>
    </source>
</evidence>
<name>A0A8H4KMP9_9HYPO</name>
<dbReference type="OrthoDB" id="5056824at2759"/>
<reference evidence="2" key="1">
    <citation type="submission" date="2020-01" db="EMBL/GenBank/DDBJ databases">
        <title>Identification and distribution of gene clusters putatively required for synthesis of sphingolipid metabolism inhibitors in phylogenetically diverse species of the filamentous fungus Fusarium.</title>
        <authorList>
            <person name="Kim H.-S."/>
            <person name="Busman M."/>
            <person name="Brown D.W."/>
            <person name="Divon H."/>
            <person name="Uhlig S."/>
            <person name="Proctor R.H."/>
        </authorList>
    </citation>
    <scope>NUCLEOTIDE SEQUENCE</scope>
    <source>
        <strain evidence="2">NRRL 53441</strain>
    </source>
</reference>
<sequence length="578" mass="63707">MYRVRGSSARGNGPVYDNFSPREPQGVSLVDSVSLRSVQSTASSGLKVVNNSPGGGQQFNVIAKVPDLETTWAGTIDNFESWMALYRMMPRGKISVIVAVTPNGSGHATSATALDWSVLQHKKGPMPRHVDGNDNVYDEQNTLDDTSTVVGNSPTPPNGPDDDQEVPDDTSDIVGDNPMAPKDHDDDQKGSNDASTVDGDKPEAPEESTVNQLALASSEKNSVYSNVNVKCTSEIMLNTTFGRASDVEEEEHAQRITVTHTQWDQDRTVDQFRLATTFHGQTYPLKPPSLPTGQNLLYDLYYALLLCKVRGEVVFNIGLRFGGNVREEDRQRCRDAIRHLVDLQAKGFCRPNIGHDTPNAPCFGSQFVINDDDSDAPGVVNRSTQPEDNTLYTNSSHQSSSISTSTKSDDDKVDEPNAFEQTYDSDTTFKTNGSDPYHQKNGLDQVDQPKDSPQTNDLDTAQPTNEPDTVPQTKSFETVGPVDGLDPGLGKYFEDNYFEIKPIVPDHQDCNLSPQVVPNTAISPVDFSVQPVVRLPVQDQRQPRVRGARNIWEYFRNNFFGRRQDVPDTTGPQEHSQA</sequence>
<dbReference type="AlphaFoldDB" id="A0A8H4KMP9"/>
<accession>A0A8H4KMP9</accession>
<feature type="region of interest" description="Disordered" evidence="1">
    <location>
        <begin position="1"/>
        <end position="23"/>
    </location>
</feature>
<feature type="compositionally biased region" description="Low complexity" evidence="1">
    <location>
        <begin position="393"/>
        <end position="406"/>
    </location>
</feature>
<feature type="compositionally biased region" description="Basic and acidic residues" evidence="1">
    <location>
        <begin position="181"/>
        <end position="190"/>
    </location>
</feature>
<feature type="region of interest" description="Disordered" evidence="1">
    <location>
        <begin position="124"/>
        <end position="212"/>
    </location>
</feature>
<feature type="compositionally biased region" description="Polar residues" evidence="1">
    <location>
        <begin position="451"/>
        <end position="476"/>
    </location>
</feature>
<keyword evidence="3" id="KW-1185">Reference proteome</keyword>
<proteinExistence type="predicted"/>
<organism evidence="2 3">
    <name type="scientific">Fusarium austroafricanum</name>
    <dbReference type="NCBI Taxonomy" id="2364996"/>
    <lineage>
        <taxon>Eukaryota</taxon>
        <taxon>Fungi</taxon>
        <taxon>Dikarya</taxon>
        <taxon>Ascomycota</taxon>
        <taxon>Pezizomycotina</taxon>
        <taxon>Sordariomycetes</taxon>
        <taxon>Hypocreomycetidae</taxon>
        <taxon>Hypocreales</taxon>
        <taxon>Nectriaceae</taxon>
        <taxon>Fusarium</taxon>
        <taxon>Fusarium concolor species complex</taxon>
    </lineage>
</organism>
<dbReference type="Proteomes" id="UP000605986">
    <property type="component" value="Unassembled WGS sequence"/>
</dbReference>
<gene>
    <name evidence="2" type="ORF">F53441_4191</name>
</gene>
<feature type="compositionally biased region" description="Polar residues" evidence="1">
    <location>
        <begin position="419"/>
        <end position="434"/>
    </location>
</feature>
<feature type="compositionally biased region" description="Acidic residues" evidence="1">
    <location>
        <begin position="160"/>
        <end position="171"/>
    </location>
</feature>
<feature type="compositionally biased region" description="Polar residues" evidence="1">
    <location>
        <begin position="381"/>
        <end position="392"/>
    </location>
</feature>
<protein>
    <submittedName>
        <fullName evidence="2">Uncharacterized protein</fullName>
    </submittedName>
</protein>
<feature type="region of interest" description="Disordered" evidence="1">
    <location>
        <begin position="373"/>
        <end position="483"/>
    </location>
</feature>
<comment type="caution">
    <text evidence="2">The sequence shown here is derived from an EMBL/GenBank/DDBJ whole genome shotgun (WGS) entry which is preliminary data.</text>
</comment>
<dbReference type="EMBL" id="JAADJG010000165">
    <property type="protein sequence ID" value="KAF4452960.1"/>
    <property type="molecule type" value="Genomic_DNA"/>
</dbReference>